<sequence length="129" mass="13562">MGQRAVLTGAIAQAIIFVIFLTIIHPPPYLYLAAPIAAGIVSAPLSNQYEKEYIDTGKAAIVGTLLSLVALVLIAWWNTAMLPPSFQIDLTFLTLAIGLGIAIVALPIAVLLSASSGHITLTALESQPR</sequence>
<dbReference type="Proteomes" id="UP000011625">
    <property type="component" value="Unassembled WGS sequence"/>
</dbReference>
<keyword evidence="1" id="KW-0812">Transmembrane</keyword>
<keyword evidence="1" id="KW-0472">Membrane</keyword>
<dbReference type="AlphaFoldDB" id="M0NCZ6"/>
<keyword evidence="1" id="KW-1133">Transmembrane helix</keyword>
<keyword evidence="3" id="KW-1185">Reference proteome</keyword>
<name>M0NCZ6_9EURY</name>
<gene>
    <name evidence="2" type="ORF">C450_00857</name>
</gene>
<organism evidence="2 3">
    <name type="scientific">Halococcus salifodinae DSM 8989</name>
    <dbReference type="NCBI Taxonomy" id="1227456"/>
    <lineage>
        <taxon>Archaea</taxon>
        <taxon>Methanobacteriati</taxon>
        <taxon>Methanobacteriota</taxon>
        <taxon>Stenosarchaea group</taxon>
        <taxon>Halobacteria</taxon>
        <taxon>Halobacteriales</taxon>
        <taxon>Halococcaceae</taxon>
        <taxon>Halococcus</taxon>
    </lineage>
</organism>
<accession>M0NCZ6</accession>
<protein>
    <submittedName>
        <fullName evidence="2">Uncharacterized protein</fullName>
    </submittedName>
</protein>
<feature type="transmembrane region" description="Helical" evidence="1">
    <location>
        <begin position="90"/>
        <end position="112"/>
    </location>
</feature>
<dbReference type="EMBL" id="AOME01000008">
    <property type="protein sequence ID" value="EMA55731.1"/>
    <property type="molecule type" value="Genomic_DNA"/>
</dbReference>
<dbReference type="RefSeq" id="WP_005038791.1">
    <property type="nucleotide sequence ID" value="NZ_AOME01000008.1"/>
</dbReference>
<evidence type="ECO:0000256" key="1">
    <source>
        <dbReference type="SAM" id="Phobius"/>
    </source>
</evidence>
<feature type="transmembrane region" description="Helical" evidence="1">
    <location>
        <begin position="59"/>
        <end position="78"/>
    </location>
</feature>
<reference evidence="2 3" key="1">
    <citation type="journal article" date="2014" name="PLoS Genet.">
        <title>Phylogenetically driven sequencing of extremely halophilic archaea reveals strategies for static and dynamic osmo-response.</title>
        <authorList>
            <person name="Becker E.A."/>
            <person name="Seitzer P.M."/>
            <person name="Tritt A."/>
            <person name="Larsen D."/>
            <person name="Krusor M."/>
            <person name="Yao A.I."/>
            <person name="Wu D."/>
            <person name="Madern D."/>
            <person name="Eisen J.A."/>
            <person name="Darling A.E."/>
            <person name="Facciotti M.T."/>
        </authorList>
    </citation>
    <scope>NUCLEOTIDE SEQUENCE [LARGE SCALE GENOMIC DNA]</scope>
    <source>
        <strain evidence="2 3">DSM 8989</strain>
    </source>
</reference>
<feature type="transmembrane region" description="Helical" evidence="1">
    <location>
        <begin position="5"/>
        <end position="23"/>
    </location>
</feature>
<comment type="caution">
    <text evidence="2">The sequence shown here is derived from an EMBL/GenBank/DDBJ whole genome shotgun (WGS) entry which is preliminary data.</text>
</comment>
<evidence type="ECO:0000313" key="2">
    <source>
        <dbReference type="EMBL" id="EMA55731.1"/>
    </source>
</evidence>
<feature type="transmembrane region" description="Helical" evidence="1">
    <location>
        <begin position="29"/>
        <end position="47"/>
    </location>
</feature>
<proteinExistence type="predicted"/>
<evidence type="ECO:0000313" key="3">
    <source>
        <dbReference type="Proteomes" id="UP000011625"/>
    </source>
</evidence>